<dbReference type="GO" id="GO:0015074">
    <property type="term" value="P:DNA integration"/>
    <property type="evidence" value="ECO:0007669"/>
    <property type="project" value="InterPro"/>
</dbReference>
<evidence type="ECO:0000313" key="3">
    <source>
        <dbReference type="Proteomes" id="UP000236742"/>
    </source>
</evidence>
<evidence type="ECO:0000259" key="1">
    <source>
        <dbReference type="Pfam" id="PF13683"/>
    </source>
</evidence>
<dbReference type="Pfam" id="PF13683">
    <property type="entry name" value="rve_3"/>
    <property type="match status" value="1"/>
</dbReference>
<dbReference type="AlphaFoldDB" id="A0A1H5Z1K7"/>
<dbReference type="SUPFAM" id="SSF53098">
    <property type="entry name" value="Ribonuclease H-like"/>
    <property type="match status" value="1"/>
</dbReference>
<proteinExistence type="predicted"/>
<gene>
    <name evidence="2" type="ORF">SAMN05421751_1271</name>
</gene>
<feature type="domain" description="Integrase catalytic" evidence="1">
    <location>
        <begin position="2"/>
        <end position="45"/>
    </location>
</feature>
<reference evidence="2 3" key="1">
    <citation type="submission" date="2016-10" db="EMBL/GenBank/DDBJ databases">
        <authorList>
            <person name="de Groot N.N."/>
        </authorList>
    </citation>
    <scope>NUCLEOTIDE SEQUENCE [LARGE SCALE GENOMIC DNA]</scope>
    <source>
        <strain evidence="2 3">DSM 23413</strain>
    </source>
</reference>
<keyword evidence="3" id="KW-1185">Reference proteome</keyword>
<dbReference type="EMBL" id="FNVD01000027">
    <property type="protein sequence ID" value="SEG30168.1"/>
    <property type="molecule type" value="Genomic_DNA"/>
</dbReference>
<dbReference type="InterPro" id="IPR001584">
    <property type="entry name" value="Integrase_cat-core"/>
</dbReference>
<protein>
    <submittedName>
        <fullName evidence="2">Integrase core domain-containing protein</fullName>
    </submittedName>
</protein>
<dbReference type="Proteomes" id="UP000236742">
    <property type="component" value="Unassembled WGS sequence"/>
</dbReference>
<sequence>MHTFKRDYLQVNPLPDTAIVLRLIGDRIEDYNENHPHSGLKWRSPLEFIRAKTETA</sequence>
<organism evidence="2 3">
    <name type="scientific">Jhaorihella thermophila</name>
    <dbReference type="NCBI Taxonomy" id="488547"/>
    <lineage>
        <taxon>Bacteria</taxon>
        <taxon>Pseudomonadati</taxon>
        <taxon>Pseudomonadota</taxon>
        <taxon>Alphaproteobacteria</taxon>
        <taxon>Rhodobacterales</taxon>
        <taxon>Paracoccaceae</taxon>
        <taxon>Jhaorihella</taxon>
    </lineage>
</organism>
<name>A0A1H5Z1K7_9RHOB</name>
<dbReference type="InterPro" id="IPR012337">
    <property type="entry name" value="RNaseH-like_sf"/>
</dbReference>
<accession>A0A1H5Z1K7</accession>
<evidence type="ECO:0000313" key="2">
    <source>
        <dbReference type="EMBL" id="SEG30168.1"/>
    </source>
</evidence>